<evidence type="ECO:0000256" key="1">
    <source>
        <dbReference type="ARBA" id="ARBA00004141"/>
    </source>
</evidence>
<feature type="domain" description="ABC-2 type transporter transmembrane" evidence="6">
    <location>
        <begin position="3"/>
        <end position="225"/>
    </location>
</feature>
<organism evidence="7 8">
    <name type="scientific">Solibacillus merdavium</name>
    <dbReference type="NCBI Taxonomy" id="2762218"/>
    <lineage>
        <taxon>Bacteria</taxon>
        <taxon>Bacillati</taxon>
        <taxon>Bacillota</taxon>
        <taxon>Bacilli</taxon>
        <taxon>Bacillales</taxon>
        <taxon>Caryophanaceae</taxon>
        <taxon>Solibacillus</taxon>
    </lineage>
</organism>
<name>A0ABR8XKN3_9BACL</name>
<keyword evidence="8" id="KW-1185">Reference proteome</keyword>
<evidence type="ECO:0000313" key="7">
    <source>
        <dbReference type="EMBL" id="MBD8032498.1"/>
    </source>
</evidence>
<feature type="transmembrane region" description="Helical" evidence="5">
    <location>
        <begin position="149"/>
        <end position="171"/>
    </location>
</feature>
<evidence type="ECO:0000313" key="8">
    <source>
        <dbReference type="Proteomes" id="UP000600565"/>
    </source>
</evidence>
<feature type="transmembrane region" description="Helical" evidence="5">
    <location>
        <begin position="183"/>
        <end position="205"/>
    </location>
</feature>
<feature type="transmembrane region" description="Helical" evidence="5">
    <location>
        <begin position="106"/>
        <end position="137"/>
    </location>
</feature>
<gene>
    <name evidence="7" type="ORF">H9632_05410</name>
</gene>
<keyword evidence="3 5" id="KW-1133">Transmembrane helix</keyword>
<evidence type="ECO:0000259" key="6">
    <source>
        <dbReference type="Pfam" id="PF01061"/>
    </source>
</evidence>
<reference evidence="7 8" key="1">
    <citation type="submission" date="2020-08" db="EMBL/GenBank/DDBJ databases">
        <title>A Genomic Blueprint of the Chicken Gut Microbiome.</title>
        <authorList>
            <person name="Gilroy R."/>
            <person name="Ravi A."/>
            <person name="Getino M."/>
            <person name="Pursley I."/>
            <person name="Horton D.L."/>
            <person name="Alikhan N.-F."/>
            <person name="Baker D."/>
            <person name="Gharbi K."/>
            <person name="Hall N."/>
            <person name="Watson M."/>
            <person name="Adriaenssens E.M."/>
            <person name="Foster-Nyarko E."/>
            <person name="Jarju S."/>
            <person name="Secka A."/>
            <person name="Antonio M."/>
            <person name="Oren A."/>
            <person name="Chaudhuri R."/>
            <person name="La Ragione R.M."/>
            <person name="Hildebrand F."/>
            <person name="Pallen M.J."/>
        </authorList>
    </citation>
    <scope>NUCLEOTIDE SEQUENCE [LARGE SCALE GENOMIC DNA]</scope>
    <source>
        <strain evidence="7 8">Sa1YVA6</strain>
    </source>
</reference>
<keyword evidence="4 5" id="KW-0472">Membrane</keyword>
<dbReference type="RefSeq" id="WP_191703092.1">
    <property type="nucleotide sequence ID" value="NZ_JACSPW010000003.1"/>
</dbReference>
<dbReference type="PANTHER" id="PTHR43229">
    <property type="entry name" value="NODULATION PROTEIN J"/>
    <property type="match status" value="1"/>
</dbReference>
<dbReference type="EMBL" id="JACSPW010000003">
    <property type="protein sequence ID" value="MBD8032498.1"/>
    <property type="molecule type" value="Genomic_DNA"/>
</dbReference>
<protein>
    <submittedName>
        <fullName evidence="7">ABC transporter permease</fullName>
    </submittedName>
</protein>
<sequence>MLLSLVSRNNKVFFRNKLLVFFSLLSVLILIGLYAIFLQNLQLNSIAEYVPVTPEIEVLVSEWMVAGLLSIIAMSATLGVFGIYIKDLEAKTTADFLVTAASRYKIQLSYVISSCIIGFSMTFVGFICCEIFIVSIGGELLSPIAMLKAVGILILAVVMSSMINLFIVLFINTETAFSTVSTISGTLLGFLCGIYVPMAVLPTAIQSAIHFFPVSHITVLLRDVFTAQSVEKVFAGYELYAKTYKVDYGVIYEIDGSILSSLMSLLFVLSTIIVLGTLSALVFRRKYK</sequence>
<keyword evidence="2 5" id="KW-0812">Transmembrane</keyword>
<accession>A0ABR8XKN3</accession>
<feature type="transmembrane region" description="Helical" evidence="5">
    <location>
        <begin position="18"/>
        <end position="37"/>
    </location>
</feature>
<feature type="transmembrane region" description="Helical" evidence="5">
    <location>
        <begin position="262"/>
        <end position="283"/>
    </location>
</feature>
<evidence type="ECO:0000256" key="5">
    <source>
        <dbReference type="SAM" id="Phobius"/>
    </source>
</evidence>
<proteinExistence type="predicted"/>
<dbReference type="PANTHER" id="PTHR43229:SF2">
    <property type="entry name" value="NODULATION PROTEIN J"/>
    <property type="match status" value="1"/>
</dbReference>
<comment type="caution">
    <text evidence="7">The sequence shown here is derived from an EMBL/GenBank/DDBJ whole genome shotgun (WGS) entry which is preliminary data.</text>
</comment>
<dbReference type="Proteomes" id="UP000600565">
    <property type="component" value="Unassembled WGS sequence"/>
</dbReference>
<dbReference type="InterPro" id="IPR013525">
    <property type="entry name" value="ABC2_TM"/>
</dbReference>
<dbReference type="Pfam" id="PF01061">
    <property type="entry name" value="ABC2_membrane"/>
    <property type="match status" value="1"/>
</dbReference>
<evidence type="ECO:0000256" key="3">
    <source>
        <dbReference type="ARBA" id="ARBA00022989"/>
    </source>
</evidence>
<evidence type="ECO:0000256" key="4">
    <source>
        <dbReference type="ARBA" id="ARBA00023136"/>
    </source>
</evidence>
<evidence type="ECO:0000256" key="2">
    <source>
        <dbReference type="ARBA" id="ARBA00022692"/>
    </source>
</evidence>
<dbReference type="InterPro" id="IPR051784">
    <property type="entry name" value="Nod_factor_ABC_transporter"/>
</dbReference>
<comment type="subcellular location">
    <subcellularLocation>
        <location evidence="1">Membrane</location>
        <topology evidence="1">Multi-pass membrane protein</topology>
    </subcellularLocation>
</comment>
<feature type="transmembrane region" description="Helical" evidence="5">
    <location>
        <begin position="63"/>
        <end position="85"/>
    </location>
</feature>